<comment type="caution">
    <text evidence="4">The sequence shown here is derived from an EMBL/GenBank/DDBJ whole genome shotgun (WGS) entry which is preliminary data.</text>
</comment>
<dbReference type="Gene3D" id="3.90.1150.180">
    <property type="match status" value="1"/>
</dbReference>
<evidence type="ECO:0000313" key="4">
    <source>
        <dbReference type="EMBL" id="EJW93431.1"/>
    </source>
</evidence>
<reference evidence="4" key="1">
    <citation type="journal article" date="2012" name="PLoS ONE">
        <title>Gene sets for utilization of primary and secondary nutrition supplies in the distal gut of endangered iberian lynx.</title>
        <authorList>
            <person name="Alcaide M."/>
            <person name="Messina E."/>
            <person name="Richter M."/>
            <person name="Bargiela R."/>
            <person name="Peplies J."/>
            <person name="Huws S.A."/>
            <person name="Newbold C.J."/>
            <person name="Golyshin P.N."/>
            <person name="Simon M.A."/>
            <person name="Lopez G."/>
            <person name="Yakimov M.M."/>
            <person name="Ferrer M."/>
        </authorList>
    </citation>
    <scope>NUCLEOTIDE SEQUENCE</scope>
</reference>
<keyword evidence="4" id="KW-0808">Transferase</keyword>
<organism evidence="4">
    <name type="scientific">gut metagenome</name>
    <dbReference type="NCBI Taxonomy" id="749906"/>
    <lineage>
        <taxon>unclassified sequences</taxon>
        <taxon>metagenomes</taxon>
        <taxon>organismal metagenomes</taxon>
    </lineage>
</organism>
<keyword evidence="2" id="KW-0663">Pyridoxal phosphate</keyword>
<feature type="non-terminal residue" evidence="4">
    <location>
        <position position="1"/>
    </location>
</feature>
<proteinExistence type="predicted"/>
<evidence type="ECO:0000256" key="3">
    <source>
        <dbReference type="SAM" id="Coils"/>
    </source>
</evidence>
<evidence type="ECO:0000256" key="2">
    <source>
        <dbReference type="ARBA" id="ARBA00022898"/>
    </source>
</evidence>
<dbReference type="InterPro" id="IPR018319">
    <property type="entry name" value="SelA-like"/>
</dbReference>
<dbReference type="PANTHER" id="PTHR32328:SF0">
    <property type="entry name" value="L-SERYL-TRNA(SEC) SELENIUM TRANSFERASE"/>
    <property type="match status" value="1"/>
</dbReference>
<protein>
    <submittedName>
        <fullName evidence="4">Pyridoxal phosphate-dependent transferase</fullName>
    </submittedName>
</protein>
<dbReference type="AlphaFoldDB" id="J9FET9"/>
<accession>J9FET9</accession>
<dbReference type="Pfam" id="PF03841">
    <property type="entry name" value="SelA"/>
    <property type="match status" value="1"/>
</dbReference>
<name>J9FET9_9ZZZZ</name>
<dbReference type="GO" id="GO:0004125">
    <property type="term" value="F:L-seryl-tRNA(Sec) selenium transferase activity"/>
    <property type="evidence" value="ECO:0007669"/>
    <property type="project" value="TreeGrafter"/>
</dbReference>
<comment type="cofactor">
    <cofactor evidence="1">
        <name>pyridoxal 5'-phosphate</name>
        <dbReference type="ChEBI" id="CHEBI:597326"/>
    </cofactor>
</comment>
<dbReference type="PANTHER" id="PTHR32328">
    <property type="entry name" value="L-SERYL-TRNA(SEC) SELENIUM TRANSFERASE"/>
    <property type="match status" value="1"/>
</dbReference>
<sequence length="92" mass="9981">IAILTATFMAYLDEEQALQKIPVLQMLSRSQEELKAQAEEVAETLKEAKGIQVRVAPSFSVMGGGSLPTEEMKSYGLVLSLQGEAVNLLQRG</sequence>
<feature type="coiled-coil region" evidence="3">
    <location>
        <begin position="24"/>
        <end position="51"/>
    </location>
</feature>
<evidence type="ECO:0000256" key="1">
    <source>
        <dbReference type="ARBA" id="ARBA00001933"/>
    </source>
</evidence>
<gene>
    <name evidence="4" type="ORF">EVA_18462</name>
</gene>
<dbReference type="EMBL" id="AMCI01006978">
    <property type="protein sequence ID" value="EJW93431.1"/>
    <property type="molecule type" value="Genomic_DNA"/>
</dbReference>
<keyword evidence="3" id="KW-0175">Coiled coil</keyword>